<feature type="compositionally biased region" description="Polar residues" evidence="1">
    <location>
        <begin position="118"/>
        <end position="148"/>
    </location>
</feature>
<evidence type="ECO:0000313" key="3">
    <source>
        <dbReference type="Proteomes" id="UP000054047"/>
    </source>
</evidence>
<evidence type="ECO:0000256" key="1">
    <source>
        <dbReference type="SAM" id="MobiDB-lite"/>
    </source>
</evidence>
<reference evidence="2 3" key="1">
    <citation type="submission" date="2013-12" db="EMBL/GenBank/DDBJ databases">
        <title>Draft genome of the parsitic nematode Ancylostoma duodenale.</title>
        <authorList>
            <person name="Mitreva M."/>
        </authorList>
    </citation>
    <scope>NUCLEOTIDE SEQUENCE [LARGE SCALE GENOMIC DNA]</scope>
    <source>
        <strain evidence="2 3">Zhejiang</strain>
    </source>
</reference>
<feature type="region of interest" description="Disordered" evidence="1">
    <location>
        <begin position="297"/>
        <end position="328"/>
    </location>
</feature>
<feature type="compositionally biased region" description="Polar residues" evidence="1">
    <location>
        <begin position="37"/>
        <end position="50"/>
    </location>
</feature>
<proteinExistence type="predicted"/>
<feature type="compositionally biased region" description="Basic and acidic residues" evidence="1">
    <location>
        <begin position="599"/>
        <end position="610"/>
    </location>
</feature>
<keyword evidence="3" id="KW-1185">Reference proteome</keyword>
<feature type="region of interest" description="Disordered" evidence="1">
    <location>
        <begin position="565"/>
        <end position="610"/>
    </location>
</feature>
<dbReference type="EMBL" id="KN728277">
    <property type="protein sequence ID" value="KIH64055.1"/>
    <property type="molecule type" value="Genomic_DNA"/>
</dbReference>
<organism evidence="2 3">
    <name type="scientific">Ancylostoma duodenale</name>
    <dbReference type="NCBI Taxonomy" id="51022"/>
    <lineage>
        <taxon>Eukaryota</taxon>
        <taxon>Metazoa</taxon>
        <taxon>Ecdysozoa</taxon>
        <taxon>Nematoda</taxon>
        <taxon>Chromadorea</taxon>
        <taxon>Rhabditida</taxon>
        <taxon>Rhabditina</taxon>
        <taxon>Rhabditomorpha</taxon>
        <taxon>Strongyloidea</taxon>
        <taxon>Ancylostomatidae</taxon>
        <taxon>Ancylostomatinae</taxon>
        <taxon>Ancylostoma</taxon>
    </lineage>
</organism>
<dbReference type="Proteomes" id="UP000054047">
    <property type="component" value="Unassembled WGS sequence"/>
</dbReference>
<accession>A0A0C2GRY0</accession>
<feature type="compositionally biased region" description="Polar residues" evidence="1">
    <location>
        <begin position="575"/>
        <end position="594"/>
    </location>
</feature>
<sequence length="610" mass="64721">MPIATTLSNLLHSSKITEIVVQEGPHTYSKKSAASKHVTQLHTTTSTDSWSVPEVTPRTNSNHTTVISKESADSTATTGNDLSSTAPEPTSQGGASTVSRTAPVIPTLTNTHYVNESTDLADQGNAQKEDSNSPTATESSTIVSSPSMDLNYPNAITPASAEDSTKTTTSELSTNIAGTSVSTIETTLTAYAVSSTAKPVLPTEGRDVMHESNYSLSTAKMSSMVARSRTGPSYSNKITKTTAEDFTTTTTSEFSTNTAGTSVSISKPTMTAYAGSGTTEPLLPTVRTDVMHKSTYSLSPPTVSSTVAKGQMGPSYSNEITPTSTEDSTRTTTLELATNIAGTNVSISEPTMTAYAVPGTPYPLFPTVGTDVIHKLTYSLSTATVPSTIVRSRTSPGYPNKSTPTGTDDTTKISALQLSTDIARTSVSINDPTKTAYGVSGTANSLISRVSTDVTREYASLTRQSTRWIRKEQKLTTKLQETEMTSKPTYKAHPGQQTIAKEVLETPTEKVATVTATGQLAQNSSVAHVQKESSRKATDDILNLVGTTPLSSTWERNYADVFEQQTTTETTQETASSLPVTIIETSQQPVQKPSTGLGESEHHKELLENS</sequence>
<gene>
    <name evidence="2" type="ORF">ANCDUO_05638</name>
</gene>
<dbReference type="OrthoDB" id="10562970at2759"/>
<feature type="compositionally biased region" description="Low complexity" evidence="1">
    <location>
        <begin position="565"/>
        <end position="574"/>
    </location>
</feature>
<feature type="region of interest" description="Disordered" evidence="1">
    <location>
        <begin position="390"/>
        <end position="410"/>
    </location>
</feature>
<evidence type="ECO:0000313" key="2">
    <source>
        <dbReference type="EMBL" id="KIH64055.1"/>
    </source>
</evidence>
<feature type="compositionally biased region" description="Polar residues" evidence="1">
    <location>
        <begin position="297"/>
        <end position="320"/>
    </location>
</feature>
<feature type="region of interest" description="Disordered" evidence="1">
    <location>
        <begin position="118"/>
        <end position="173"/>
    </location>
</feature>
<feature type="compositionally biased region" description="Polar residues" evidence="1">
    <location>
        <begin position="57"/>
        <end position="100"/>
    </location>
</feature>
<feature type="region of interest" description="Disordered" evidence="1">
    <location>
        <begin position="31"/>
        <end position="102"/>
    </location>
</feature>
<protein>
    <submittedName>
        <fullName evidence="2">Uncharacterized protein</fullName>
    </submittedName>
</protein>
<dbReference type="AlphaFoldDB" id="A0A0C2GRY0"/>
<name>A0A0C2GRY0_9BILA</name>